<evidence type="ECO:0000256" key="2">
    <source>
        <dbReference type="ARBA" id="ARBA00022723"/>
    </source>
</evidence>
<evidence type="ECO:0000256" key="4">
    <source>
        <dbReference type="ARBA" id="ARBA00022833"/>
    </source>
</evidence>
<feature type="compositionally biased region" description="Basic and acidic residues" evidence="10">
    <location>
        <begin position="134"/>
        <end position="143"/>
    </location>
</feature>
<dbReference type="GO" id="GO:0008270">
    <property type="term" value="F:zinc ion binding"/>
    <property type="evidence" value="ECO:0007669"/>
    <property type="project" value="UniProtKB-KW"/>
</dbReference>
<feature type="region of interest" description="Disordered" evidence="10">
    <location>
        <begin position="1"/>
        <end position="35"/>
    </location>
</feature>
<comment type="subcellular location">
    <subcellularLocation>
        <location evidence="1">Nucleus</location>
    </subcellularLocation>
</comment>
<evidence type="ECO:0000256" key="7">
    <source>
        <dbReference type="ARBA" id="ARBA00023155"/>
    </source>
</evidence>
<evidence type="ECO:0000256" key="3">
    <source>
        <dbReference type="ARBA" id="ARBA00022771"/>
    </source>
</evidence>
<keyword evidence="8" id="KW-0804">Transcription</keyword>
<dbReference type="PANTHER" id="PTHR31948:SF72">
    <property type="entry name" value="ZINC-FINGER HOMEODOMAIN PROTEIN 10"/>
    <property type="match status" value="1"/>
</dbReference>
<dbReference type="FunFam" id="1.10.10.60:FF:000257">
    <property type="entry name" value="Zinc-finger homeodomain protein 2"/>
    <property type="match status" value="1"/>
</dbReference>
<keyword evidence="7" id="KW-0371">Homeobox</keyword>
<reference evidence="12 13" key="1">
    <citation type="submission" date="2024-06" db="EMBL/GenBank/DDBJ databases">
        <title>A chromosome level genome sequence of Diviner's sage (Salvia divinorum).</title>
        <authorList>
            <person name="Ford S.A."/>
            <person name="Ro D.-K."/>
            <person name="Ness R.W."/>
            <person name="Phillips M.A."/>
        </authorList>
    </citation>
    <scope>NUCLEOTIDE SEQUENCE [LARGE SCALE GENOMIC DNA]</scope>
    <source>
        <strain evidence="12">SAF-2024a</strain>
        <tissue evidence="12">Leaf</tissue>
    </source>
</reference>
<sequence length="206" mass="22609">MDLDLIPTKSGEETEPDTPPHTPTPSIKNHPPPPLPAAFKECMKNHAANIGGHAVDGCGEYMPPRSAAARDPISLLCAACGCHRNFHRRDAQSTSGAINITPQFLNFGQPKPKPTSSPSTADKQMGRKRSRTKFSQEQKERMHSFSEKLGWKMQRSDEAAVAEFCLDVGVSRGVLKVWMHNNKNTDGRAMSINGGNGESRKSFRLD</sequence>
<dbReference type="EMBL" id="JBEAFC010000007">
    <property type="protein sequence ID" value="KAL1551025.1"/>
    <property type="molecule type" value="Genomic_DNA"/>
</dbReference>
<dbReference type="NCBIfam" id="TIGR01565">
    <property type="entry name" value="homeo_ZF_HD"/>
    <property type="match status" value="1"/>
</dbReference>
<dbReference type="NCBIfam" id="TIGR01566">
    <property type="entry name" value="ZF_HD_prot_N"/>
    <property type="match status" value="1"/>
</dbReference>
<accession>A0ABD1H3N0</accession>
<feature type="domain" description="ZF-HD dimerization-type" evidence="11">
    <location>
        <begin position="39"/>
        <end position="90"/>
    </location>
</feature>
<dbReference type="PANTHER" id="PTHR31948">
    <property type="entry name" value="ZINC-FINGER HOMEODOMAIN PROTEIN 2"/>
    <property type="match status" value="1"/>
</dbReference>
<name>A0ABD1H3N0_SALDI</name>
<comment type="caution">
    <text evidence="12">The sequence shown here is derived from an EMBL/GenBank/DDBJ whole genome shotgun (WGS) entry which is preliminary data.</text>
</comment>
<evidence type="ECO:0000256" key="5">
    <source>
        <dbReference type="ARBA" id="ARBA00023015"/>
    </source>
</evidence>
<evidence type="ECO:0000256" key="10">
    <source>
        <dbReference type="SAM" id="MobiDB-lite"/>
    </source>
</evidence>
<organism evidence="12 13">
    <name type="scientific">Salvia divinorum</name>
    <name type="common">Maria pastora</name>
    <name type="synonym">Diviner's sage</name>
    <dbReference type="NCBI Taxonomy" id="28513"/>
    <lineage>
        <taxon>Eukaryota</taxon>
        <taxon>Viridiplantae</taxon>
        <taxon>Streptophyta</taxon>
        <taxon>Embryophyta</taxon>
        <taxon>Tracheophyta</taxon>
        <taxon>Spermatophyta</taxon>
        <taxon>Magnoliopsida</taxon>
        <taxon>eudicotyledons</taxon>
        <taxon>Gunneridae</taxon>
        <taxon>Pentapetalae</taxon>
        <taxon>asterids</taxon>
        <taxon>lamiids</taxon>
        <taxon>Lamiales</taxon>
        <taxon>Lamiaceae</taxon>
        <taxon>Nepetoideae</taxon>
        <taxon>Mentheae</taxon>
        <taxon>Salviinae</taxon>
        <taxon>Salvia</taxon>
        <taxon>Salvia subgen. Calosphace</taxon>
    </lineage>
</organism>
<protein>
    <submittedName>
        <fullName evidence="12">Zinc-finger homeodomain protein 10-like</fullName>
    </submittedName>
</protein>
<evidence type="ECO:0000256" key="1">
    <source>
        <dbReference type="ARBA" id="ARBA00004123"/>
    </source>
</evidence>
<dbReference type="Proteomes" id="UP001567538">
    <property type="component" value="Unassembled WGS sequence"/>
</dbReference>
<keyword evidence="5" id="KW-0805">Transcription regulation</keyword>
<evidence type="ECO:0000313" key="12">
    <source>
        <dbReference type="EMBL" id="KAL1551025.1"/>
    </source>
</evidence>
<keyword evidence="6" id="KW-0238">DNA-binding</keyword>
<dbReference type="Gene3D" id="1.10.10.60">
    <property type="entry name" value="Homeodomain-like"/>
    <property type="match status" value="1"/>
</dbReference>
<evidence type="ECO:0000313" key="13">
    <source>
        <dbReference type="Proteomes" id="UP001567538"/>
    </source>
</evidence>
<keyword evidence="3" id="KW-0863">Zinc-finger</keyword>
<dbReference type="InterPro" id="IPR006456">
    <property type="entry name" value="ZF_HD_homeobox_Cys/His_dimer"/>
</dbReference>
<dbReference type="InterPro" id="IPR009057">
    <property type="entry name" value="Homeodomain-like_sf"/>
</dbReference>
<gene>
    <name evidence="12" type="ORF">AAHA92_18917</name>
</gene>
<proteinExistence type="predicted"/>
<evidence type="ECO:0000256" key="9">
    <source>
        <dbReference type="ARBA" id="ARBA00023242"/>
    </source>
</evidence>
<dbReference type="GO" id="GO:0005634">
    <property type="term" value="C:nucleus"/>
    <property type="evidence" value="ECO:0007669"/>
    <property type="project" value="UniProtKB-SubCell"/>
</dbReference>
<feature type="region of interest" description="Disordered" evidence="10">
    <location>
        <begin position="185"/>
        <end position="206"/>
    </location>
</feature>
<dbReference type="InterPro" id="IPR006455">
    <property type="entry name" value="Homeodomain_ZF_HD"/>
</dbReference>
<dbReference type="PROSITE" id="PS51523">
    <property type="entry name" value="ZF_HD_DIMER"/>
    <property type="match status" value="1"/>
</dbReference>
<evidence type="ECO:0000256" key="6">
    <source>
        <dbReference type="ARBA" id="ARBA00023125"/>
    </source>
</evidence>
<keyword evidence="4" id="KW-0862">Zinc</keyword>
<keyword evidence="2" id="KW-0479">Metal-binding</keyword>
<dbReference type="AlphaFoldDB" id="A0ABD1H3N0"/>
<evidence type="ECO:0000256" key="8">
    <source>
        <dbReference type="ARBA" id="ARBA00023163"/>
    </source>
</evidence>
<evidence type="ECO:0000259" key="11">
    <source>
        <dbReference type="PROSITE" id="PS51523"/>
    </source>
</evidence>
<dbReference type="GO" id="GO:0003677">
    <property type="term" value="F:DNA binding"/>
    <property type="evidence" value="ECO:0007669"/>
    <property type="project" value="UniProtKB-KW"/>
</dbReference>
<keyword evidence="13" id="KW-1185">Reference proteome</keyword>
<feature type="region of interest" description="Disordered" evidence="10">
    <location>
        <begin position="102"/>
        <end position="143"/>
    </location>
</feature>
<dbReference type="SUPFAM" id="SSF46689">
    <property type="entry name" value="Homeodomain-like"/>
    <property type="match status" value="1"/>
</dbReference>
<keyword evidence="9" id="KW-0539">Nucleus</keyword>
<dbReference type="Pfam" id="PF04770">
    <property type="entry name" value="ZF-HD_dimer"/>
    <property type="match status" value="1"/>
</dbReference>